<feature type="compositionally biased region" description="Basic and acidic residues" evidence="1">
    <location>
        <begin position="62"/>
        <end position="71"/>
    </location>
</feature>
<feature type="compositionally biased region" description="Basic and acidic residues" evidence="1">
    <location>
        <begin position="80"/>
        <end position="96"/>
    </location>
</feature>
<dbReference type="FunFam" id="3.30.40.10:FF:000383">
    <property type="entry name" value="RING/U-box superfamily protein"/>
    <property type="match status" value="1"/>
</dbReference>
<feature type="compositionally biased region" description="Low complexity" evidence="1">
    <location>
        <begin position="97"/>
        <end position="135"/>
    </location>
</feature>
<reference evidence="2" key="1">
    <citation type="journal article" date="2016" name="Nat. Genet.">
        <title>A high-quality carrot genome assembly provides new insights into carotenoid accumulation and asterid genome evolution.</title>
        <authorList>
            <person name="Iorizzo M."/>
            <person name="Ellison S."/>
            <person name="Senalik D."/>
            <person name="Zeng P."/>
            <person name="Satapoomin P."/>
            <person name="Huang J."/>
            <person name="Bowman M."/>
            <person name="Iovene M."/>
            <person name="Sanseverino W."/>
            <person name="Cavagnaro P."/>
            <person name="Yildiz M."/>
            <person name="Macko-Podgorni A."/>
            <person name="Moranska E."/>
            <person name="Grzebelus E."/>
            <person name="Grzebelus D."/>
            <person name="Ashrafi H."/>
            <person name="Zheng Z."/>
            <person name="Cheng S."/>
            <person name="Spooner D."/>
            <person name="Van Deynze A."/>
            <person name="Simon P."/>
        </authorList>
    </citation>
    <scope>NUCLEOTIDE SEQUENCE</scope>
    <source>
        <tissue evidence="2">Leaf</tissue>
    </source>
</reference>
<protein>
    <submittedName>
        <fullName evidence="2">Uncharacterized protein</fullName>
    </submittedName>
</protein>
<dbReference type="InterPro" id="IPR001841">
    <property type="entry name" value="Znf_RING"/>
</dbReference>
<dbReference type="PANTHER" id="PTHR12603">
    <property type="entry name" value="CCR4-NOT TRANSCRIPTION COMPLEX RELATED"/>
    <property type="match status" value="1"/>
</dbReference>
<feature type="compositionally biased region" description="Low complexity" evidence="1">
    <location>
        <begin position="159"/>
        <end position="168"/>
    </location>
</feature>
<dbReference type="GO" id="GO:0030014">
    <property type="term" value="C:CCR4-NOT complex"/>
    <property type="evidence" value="ECO:0007669"/>
    <property type="project" value="InterPro"/>
</dbReference>
<feature type="compositionally biased region" description="Acidic residues" evidence="1">
    <location>
        <begin position="138"/>
        <end position="158"/>
    </location>
</feature>
<evidence type="ECO:0000256" key="1">
    <source>
        <dbReference type="SAM" id="MobiDB-lite"/>
    </source>
</evidence>
<dbReference type="CDD" id="cd16618">
    <property type="entry name" value="mRING-HC-C4C4_CNOT4"/>
    <property type="match status" value="1"/>
</dbReference>
<evidence type="ECO:0000313" key="3">
    <source>
        <dbReference type="Proteomes" id="UP000077755"/>
    </source>
</evidence>
<proteinExistence type="predicted"/>
<feature type="compositionally biased region" description="Basic residues" evidence="1">
    <location>
        <begin position="13"/>
        <end position="26"/>
    </location>
</feature>
<feature type="compositionally biased region" description="Polar residues" evidence="1">
    <location>
        <begin position="169"/>
        <end position="181"/>
    </location>
</feature>
<dbReference type="InterPro" id="IPR013083">
    <property type="entry name" value="Znf_RING/FYVE/PHD"/>
</dbReference>
<dbReference type="Gramene" id="KZM91083">
    <property type="protein sequence ID" value="KZM91083"/>
    <property type="gene ID" value="DCAR_021552"/>
</dbReference>
<dbReference type="Proteomes" id="UP000077755">
    <property type="component" value="Chromosome 6"/>
</dbReference>
<dbReference type="EMBL" id="CP093348">
    <property type="protein sequence ID" value="WOH05281.1"/>
    <property type="molecule type" value="Genomic_DNA"/>
</dbReference>
<dbReference type="Pfam" id="PF14570">
    <property type="entry name" value="zf-RING_4"/>
    <property type="match status" value="1"/>
</dbReference>
<dbReference type="OrthoDB" id="1923159at2759"/>
<dbReference type="PROSITE" id="PS50089">
    <property type="entry name" value="ZF_RING_2"/>
    <property type="match status" value="1"/>
</dbReference>
<dbReference type="GO" id="GO:0016567">
    <property type="term" value="P:protein ubiquitination"/>
    <property type="evidence" value="ECO:0007669"/>
    <property type="project" value="TreeGrafter"/>
</dbReference>
<dbReference type="KEGG" id="dcr:108224793"/>
<feature type="region of interest" description="Disordered" evidence="1">
    <location>
        <begin position="38"/>
        <end position="193"/>
    </location>
</feature>
<keyword evidence="3" id="KW-1185">Reference proteome</keyword>
<reference evidence="2" key="2">
    <citation type="submission" date="2022-03" db="EMBL/GenBank/DDBJ databases">
        <title>Draft title - Genomic analysis of global carrot germplasm unveils the trajectory of domestication and the origin of high carotenoid orange carrot.</title>
        <authorList>
            <person name="Iorizzo M."/>
            <person name="Ellison S."/>
            <person name="Senalik D."/>
            <person name="Macko-Podgorni A."/>
            <person name="Grzebelus D."/>
            <person name="Bostan H."/>
            <person name="Rolling W."/>
            <person name="Curaba J."/>
            <person name="Simon P."/>
        </authorList>
    </citation>
    <scope>NUCLEOTIDE SEQUENCE</scope>
    <source>
        <tissue evidence="2">Leaf</tissue>
    </source>
</reference>
<dbReference type="InterPro" id="IPR039780">
    <property type="entry name" value="Mot2"/>
</dbReference>
<dbReference type="Gene3D" id="3.30.40.10">
    <property type="entry name" value="Zinc/RING finger domain, C3HC4 (zinc finger)"/>
    <property type="match status" value="1"/>
</dbReference>
<sequence length="340" mass="37435">MAFDSVTNAKDFAKKKKANRSAKLKQCKLDARRHQWLSQVNNQERKDQVDVSGGIQVSPTHGRNERDRVVKISEMNSGNGEHDGSVQHYSDSDSSSHSRISHSCSVGGSHFSGTSFTGSGGSSRSSSSSGRSVSGIMSEEEDDDNNDDDDGCVDDWEAVADAMAASDAKQQQEQNKPFQESPSEHENVNKLNCPPEFPNSQLLEVDIPKPKAENRKAWRPDDAFRPQSLPTLLKQHSFPIKLERHSGSGGVTCAIGISTQSSCPICCEDLDFTDSSFLPCYCGFRLCLFCHKRILEEDGRCPGCRKKYEHDGITCEGNGNFAEGSSPYRFARSYSMITKS</sequence>
<feature type="region of interest" description="Disordered" evidence="1">
    <location>
        <begin position="1"/>
        <end position="26"/>
    </location>
</feature>
<name>A0A161XEC9_DAUCS</name>
<dbReference type="SUPFAM" id="SSF57850">
    <property type="entry name" value="RING/U-box"/>
    <property type="match status" value="1"/>
</dbReference>
<dbReference type="InterPro" id="IPR039515">
    <property type="entry name" value="NOT4_mRING-HC-C4C4"/>
</dbReference>
<gene>
    <name evidence="2" type="ORF">DCAR_0624696</name>
</gene>
<accession>A0A161XEC9</accession>
<evidence type="ECO:0000313" key="2">
    <source>
        <dbReference type="EMBL" id="WOH05281.1"/>
    </source>
</evidence>
<dbReference type="GO" id="GO:0004842">
    <property type="term" value="F:ubiquitin-protein transferase activity"/>
    <property type="evidence" value="ECO:0007669"/>
    <property type="project" value="InterPro"/>
</dbReference>
<dbReference type="AlphaFoldDB" id="A0A161XEC9"/>
<dbReference type="OMA" id="NPPESCE"/>
<organism evidence="2 3">
    <name type="scientific">Daucus carota subsp. sativus</name>
    <name type="common">Carrot</name>
    <dbReference type="NCBI Taxonomy" id="79200"/>
    <lineage>
        <taxon>Eukaryota</taxon>
        <taxon>Viridiplantae</taxon>
        <taxon>Streptophyta</taxon>
        <taxon>Embryophyta</taxon>
        <taxon>Tracheophyta</taxon>
        <taxon>Spermatophyta</taxon>
        <taxon>Magnoliopsida</taxon>
        <taxon>eudicotyledons</taxon>
        <taxon>Gunneridae</taxon>
        <taxon>Pentapetalae</taxon>
        <taxon>asterids</taxon>
        <taxon>campanulids</taxon>
        <taxon>Apiales</taxon>
        <taxon>Apiaceae</taxon>
        <taxon>Apioideae</taxon>
        <taxon>Scandiceae</taxon>
        <taxon>Daucinae</taxon>
        <taxon>Daucus</taxon>
        <taxon>Daucus sect. Daucus</taxon>
    </lineage>
</organism>
<dbReference type="PANTHER" id="PTHR12603:SF0">
    <property type="entry name" value="CCR4-NOT TRANSCRIPTION COMPLEX SUBUNIT 4"/>
    <property type="match status" value="1"/>
</dbReference>